<comment type="caution">
    <text evidence="2">The sequence shown here is derived from an EMBL/GenBank/DDBJ whole genome shotgun (WGS) entry which is preliminary data.</text>
</comment>
<gene>
    <name evidence="2" type="ORF">RDB_LOCUS146278</name>
</gene>
<keyword evidence="1" id="KW-0472">Membrane</keyword>
<evidence type="ECO:0000313" key="3">
    <source>
        <dbReference type="Proteomes" id="UP000663843"/>
    </source>
</evidence>
<sequence length="159" mass="17092">MENQGGHGIKLTIHGQASAIEGLRVSAKIWGISTLAIDIITTFSTIVYLYYVRKNLGTGHGAFMMVWQVMWASATPPLILMVISIVGGSTTSNVPRLLAGALSTAMSGKFFVLSLMINLVGYDILISNSVMFITWSRLTDKSIFGNNLSGIEATLPVLP</sequence>
<feature type="transmembrane region" description="Helical" evidence="1">
    <location>
        <begin position="29"/>
        <end position="51"/>
    </location>
</feature>
<dbReference type="AlphaFoldDB" id="A0A8H3D6W8"/>
<organism evidence="2 3">
    <name type="scientific">Rhizoctonia solani</name>
    <dbReference type="NCBI Taxonomy" id="456999"/>
    <lineage>
        <taxon>Eukaryota</taxon>
        <taxon>Fungi</taxon>
        <taxon>Dikarya</taxon>
        <taxon>Basidiomycota</taxon>
        <taxon>Agaricomycotina</taxon>
        <taxon>Agaricomycetes</taxon>
        <taxon>Cantharellales</taxon>
        <taxon>Ceratobasidiaceae</taxon>
        <taxon>Rhizoctonia</taxon>
    </lineage>
</organism>
<dbReference type="Proteomes" id="UP000663843">
    <property type="component" value="Unassembled WGS sequence"/>
</dbReference>
<feature type="transmembrane region" description="Helical" evidence="1">
    <location>
        <begin position="63"/>
        <end position="90"/>
    </location>
</feature>
<dbReference type="EMBL" id="CAJMWT010005490">
    <property type="protein sequence ID" value="CAE6506569.1"/>
    <property type="molecule type" value="Genomic_DNA"/>
</dbReference>
<keyword evidence="1" id="KW-0812">Transmembrane</keyword>
<evidence type="ECO:0000256" key="1">
    <source>
        <dbReference type="SAM" id="Phobius"/>
    </source>
</evidence>
<feature type="transmembrane region" description="Helical" evidence="1">
    <location>
        <begin position="110"/>
        <end position="133"/>
    </location>
</feature>
<reference evidence="2" key="1">
    <citation type="submission" date="2021-01" db="EMBL/GenBank/DDBJ databases">
        <authorList>
            <person name="Kaushik A."/>
        </authorList>
    </citation>
    <scope>NUCLEOTIDE SEQUENCE</scope>
    <source>
        <strain evidence="2">AG2-2IIIB</strain>
    </source>
</reference>
<accession>A0A8H3D6W8</accession>
<name>A0A8H3D6W8_9AGAM</name>
<keyword evidence="1" id="KW-1133">Transmembrane helix</keyword>
<proteinExistence type="predicted"/>
<evidence type="ECO:0000313" key="2">
    <source>
        <dbReference type="EMBL" id="CAE6506569.1"/>
    </source>
</evidence>
<protein>
    <submittedName>
        <fullName evidence="2">Uncharacterized protein</fullName>
    </submittedName>
</protein>